<organism evidence="1 2">
    <name type="scientific">Reticulibacter mediterranei</name>
    <dbReference type="NCBI Taxonomy" id="2778369"/>
    <lineage>
        <taxon>Bacteria</taxon>
        <taxon>Bacillati</taxon>
        <taxon>Chloroflexota</taxon>
        <taxon>Ktedonobacteria</taxon>
        <taxon>Ktedonobacterales</taxon>
        <taxon>Reticulibacteraceae</taxon>
        <taxon>Reticulibacter</taxon>
    </lineage>
</organism>
<dbReference type="Proteomes" id="UP000597444">
    <property type="component" value="Unassembled WGS sequence"/>
</dbReference>
<reference evidence="1" key="1">
    <citation type="submission" date="2020-10" db="EMBL/GenBank/DDBJ databases">
        <title>Taxonomic study of unclassified bacteria belonging to the class Ktedonobacteria.</title>
        <authorList>
            <person name="Yabe S."/>
            <person name="Wang C.M."/>
            <person name="Zheng Y."/>
            <person name="Sakai Y."/>
            <person name="Cavaletti L."/>
            <person name="Monciardini P."/>
            <person name="Donadio S."/>
        </authorList>
    </citation>
    <scope>NUCLEOTIDE SEQUENCE</scope>
    <source>
        <strain evidence="1">ID150040</strain>
    </source>
</reference>
<dbReference type="AlphaFoldDB" id="A0A8J3IVM0"/>
<keyword evidence="2" id="KW-1185">Reference proteome</keyword>
<proteinExistence type="predicted"/>
<comment type="caution">
    <text evidence="1">The sequence shown here is derived from an EMBL/GenBank/DDBJ whole genome shotgun (WGS) entry which is preliminary data.</text>
</comment>
<accession>A0A8J3IVM0</accession>
<evidence type="ECO:0000313" key="2">
    <source>
        <dbReference type="Proteomes" id="UP000597444"/>
    </source>
</evidence>
<evidence type="ECO:0000313" key="1">
    <source>
        <dbReference type="EMBL" id="GHO98674.1"/>
    </source>
</evidence>
<protein>
    <submittedName>
        <fullName evidence="1">Uncharacterized protein</fullName>
    </submittedName>
</protein>
<sequence>MRLSHTYRRNTPDAIAEHRGCLGWSPFHKKGVHITMTIPLSDAVFKVPRGYDDPWQRQQDQMHSVLQQLAPLTPDGGRHVLWRCPLCHQPWVEKNRSSVQEHLSPEQLAAHAFHVGIEDLERLPAWLCPTCSSREVGGRFRVERDITSQGYSRFVWHAATSEEVQIFHVMMFEAHVLAQAWGRGDLSGVHRASMHSPTDLLLSRAYTHLLLHMLMRLPQPETHAMRPLDVTALALEARRMWLPPNELHLRGYFWHPASSVEPEEGREDDLLLALVSASPPFAEHDPLALVAIWQHRFERLARLL</sequence>
<name>A0A8J3IVM0_9CHLR</name>
<gene>
    <name evidence="1" type="ORF">KSF_087220</name>
</gene>
<dbReference type="EMBL" id="BNJK01000002">
    <property type="protein sequence ID" value="GHO98674.1"/>
    <property type="molecule type" value="Genomic_DNA"/>
</dbReference>